<comment type="similarity">
    <text evidence="2">Belongs to the Cyclase 1 superfamily.</text>
</comment>
<keyword evidence="6" id="KW-1185">Reference proteome</keyword>
<evidence type="ECO:0000256" key="4">
    <source>
        <dbReference type="SAM" id="Phobius"/>
    </source>
</evidence>
<feature type="transmembrane region" description="Helical" evidence="4">
    <location>
        <begin position="96"/>
        <end position="116"/>
    </location>
</feature>
<dbReference type="Gene3D" id="3.50.30.50">
    <property type="entry name" value="Putative cyclase"/>
    <property type="match status" value="1"/>
</dbReference>
<dbReference type="InterPro" id="IPR037175">
    <property type="entry name" value="KFase_sf"/>
</dbReference>
<sequence length="340" mass="37667">MVCGEGKIESASSPSLADPKRKLAPRVIFSSLSPSAGIAFVPDLRSIPDFKEVRHNSRINQLSPSRTTHVSIPLSTPRYLRTNRERMRKSSTSMRMLWWVARCVALLLLTPAAAVAGEVINLAQGETYGYNKIYDITSKIAGRLTIWDNKDGLAEEKLRFIDTNGEMVYRFSTHLGTHSDAPAHVFTNMSTYDANSLNLETLNGLALVMDAPRNKNLTAEVLKSMNIPKGVKRLLIRTENTHRSLMLQIAFAYDYVGLKTDGAEWLVENTDIKLIGMDYLSVSVDADGEQVHQILLKTGNLIPVEGLVLNDVSPGEYMLHCAPLRIPLADGSPSRCILMQ</sequence>
<proteinExistence type="inferred from homology"/>
<dbReference type="Pfam" id="PF04199">
    <property type="entry name" value="Cyclase"/>
    <property type="match status" value="1"/>
</dbReference>
<dbReference type="GO" id="GO:0019441">
    <property type="term" value="P:L-tryptophan catabolic process to kynurenine"/>
    <property type="evidence" value="ECO:0007669"/>
    <property type="project" value="InterPro"/>
</dbReference>
<evidence type="ECO:0000313" key="5">
    <source>
        <dbReference type="EMBL" id="CAI9765588.1"/>
    </source>
</evidence>
<keyword evidence="3" id="KW-0964">Secreted</keyword>
<dbReference type="PANTHER" id="PTHR31118:SF18">
    <property type="entry name" value="KYNURENINE FORMAMIDASE-LIKE ISOFORM X1"/>
    <property type="match status" value="1"/>
</dbReference>
<comment type="subcellular location">
    <subcellularLocation>
        <location evidence="1">Secreted</location>
        <location evidence="1">Extracellular space</location>
        <location evidence="1">Extracellular matrix</location>
    </subcellularLocation>
</comment>
<evidence type="ECO:0000313" key="6">
    <source>
        <dbReference type="Proteomes" id="UP000834106"/>
    </source>
</evidence>
<evidence type="ECO:0000256" key="3">
    <source>
        <dbReference type="ARBA" id="ARBA00022530"/>
    </source>
</evidence>
<dbReference type="Proteomes" id="UP000834106">
    <property type="component" value="Chromosome 7"/>
</dbReference>
<evidence type="ECO:0000256" key="2">
    <source>
        <dbReference type="ARBA" id="ARBA00007865"/>
    </source>
</evidence>
<keyword evidence="4" id="KW-0812">Transmembrane</keyword>
<keyword evidence="3" id="KW-0272">Extracellular matrix</keyword>
<gene>
    <name evidence="5" type="ORF">FPE_LOCUS13018</name>
</gene>
<dbReference type="SUPFAM" id="SSF102198">
    <property type="entry name" value="Putative cyclase"/>
    <property type="match status" value="1"/>
</dbReference>
<keyword evidence="4" id="KW-0472">Membrane</keyword>
<evidence type="ECO:0000256" key="1">
    <source>
        <dbReference type="ARBA" id="ARBA00004498"/>
    </source>
</evidence>
<dbReference type="GO" id="GO:0004061">
    <property type="term" value="F:arylformamidase activity"/>
    <property type="evidence" value="ECO:0007669"/>
    <property type="project" value="InterPro"/>
</dbReference>
<organism evidence="5 6">
    <name type="scientific">Fraxinus pennsylvanica</name>
    <dbReference type="NCBI Taxonomy" id="56036"/>
    <lineage>
        <taxon>Eukaryota</taxon>
        <taxon>Viridiplantae</taxon>
        <taxon>Streptophyta</taxon>
        <taxon>Embryophyta</taxon>
        <taxon>Tracheophyta</taxon>
        <taxon>Spermatophyta</taxon>
        <taxon>Magnoliopsida</taxon>
        <taxon>eudicotyledons</taxon>
        <taxon>Gunneridae</taxon>
        <taxon>Pentapetalae</taxon>
        <taxon>asterids</taxon>
        <taxon>lamiids</taxon>
        <taxon>Lamiales</taxon>
        <taxon>Oleaceae</taxon>
        <taxon>Oleeae</taxon>
        <taxon>Fraxinus</taxon>
    </lineage>
</organism>
<name>A0AAD1ZB92_9LAMI</name>
<dbReference type="PANTHER" id="PTHR31118">
    <property type="entry name" value="CYCLASE-LIKE PROTEIN 2"/>
    <property type="match status" value="1"/>
</dbReference>
<dbReference type="AlphaFoldDB" id="A0AAD1ZB92"/>
<dbReference type="InterPro" id="IPR007325">
    <property type="entry name" value="KFase/CYL"/>
</dbReference>
<protein>
    <submittedName>
        <fullName evidence="5">Uncharacterized protein</fullName>
    </submittedName>
</protein>
<keyword evidence="4" id="KW-1133">Transmembrane helix</keyword>
<reference evidence="5" key="1">
    <citation type="submission" date="2023-05" db="EMBL/GenBank/DDBJ databases">
        <authorList>
            <person name="Huff M."/>
        </authorList>
    </citation>
    <scope>NUCLEOTIDE SEQUENCE</scope>
</reference>
<dbReference type="EMBL" id="OU503042">
    <property type="protein sequence ID" value="CAI9765588.1"/>
    <property type="molecule type" value="Genomic_DNA"/>
</dbReference>
<accession>A0AAD1ZB92</accession>